<sequence length="80" mass="8952">MVAVVVEMMMLLVLVVMVLVIMLVVKVVVKVMVVVVMMVFVMINGRSACNRSLPGENFLLSERVSKKFTPTRRGYSAQYA</sequence>
<evidence type="ECO:0000256" key="1">
    <source>
        <dbReference type="SAM" id="Phobius"/>
    </source>
</evidence>
<dbReference type="Proteomes" id="UP000828390">
    <property type="component" value="Unassembled WGS sequence"/>
</dbReference>
<name>A0A9D4K759_DREPO</name>
<dbReference type="AlphaFoldDB" id="A0A9D4K759"/>
<organism evidence="2 3">
    <name type="scientific">Dreissena polymorpha</name>
    <name type="common">Zebra mussel</name>
    <name type="synonym">Mytilus polymorpha</name>
    <dbReference type="NCBI Taxonomy" id="45954"/>
    <lineage>
        <taxon>Eukaryota</taxon>
        <taxon>Metazoa</taxon>
        <taxon>Spiralia</taxon>
        <taxon>Lophotrochozoa</taxon>
        <taxon>Mollusca</taxon>
        <taxon>Bivalvia</taxon>
        <taxon>Autobranchia</taxon>
        <taxon>Heteroconchia</taxon>
        <taxon>Euheterodonta</taxon>
        <taxon>Imparidentia</taxon>
        <taxon>Neoheterodontei</taxon>
        <taxon>Myida</taxon>
        <taxon>Dreissenoidea</taxon>
        <taxon>Dreissenidae</taxon>
        <taxon>Dreissena</taxon>
    </lineage>
</organism>
<feature type="transmembrane region" description="Helical" evidence="1">
    <location>
        <begin position="12"/>
        <end position="43"/>
    </location>
</feature>
<keyword evidence="1" id="KW-0812">Transmembrane</keyword>
<evidence type="ECO:0000313" key="3">
    <source>
        <dbReference type="Proteomes" id="UP000828390"/>
    </source>
</evidence>
<comment type="caution">
    <text evidence="2">The sequence shown here is derived from an EMBL/GenBank/DDBJ whole genome shotgun (WGS) entry which is preliminary data.</text>
</comment>
<keyword evidence="3" id="KW-1185">Reference proteome</keyword>
<keyword evidence="1" id="KW-0472">Membrane</keyword>
<reference evidence="2" key="1">
    <citation type="journal article" date="2019" name="bioRxiv">
        <title>The Genome of the Zebra Mussel, Dreissena polymorpha: A Resource for Invasive Species Research.</title>
        <authorList>
            <person name="McCartney M.A."/>
            <person name="Auch B."/>
            <person name="Kono T."/>
            <person name="Mallez S."/>
            <person name="Zhang Y."/>
            <person name="Obille A."/>
            <person name="Becker A."/>
            <person name="Abrahante J.E."/>
            <person name="Garbe J."/>
            <person name="Badalamenti J.P."/>
            <person name="Herman A."/>
            <person name="Mangelson H."/>
            <person name="Liachko I."/>
            <person name="Sullivan S."/>
            <person name="Sone E.D."/>
            <person name="Koren S."/>
            <person name="Silverstein K.A.T."/>
            <person name="Beckman K.B."/>
            <person name="Gohl D.M."/>
        </authorList>
    </citation>
    <scope>NUCLEOTIDE SEQUENCE</scope>
    <source>
        <strain evidence="2">Duluth1</strain>
        <tissue evidence="2">Whole animal</tissue>
    </source>
</reference>
<proteinExistence type="predicted"/>
<reference evidence="2" key="2">
    <citation type="submission" date="2020-11" db="EMBL/GenBank/DDBJ databases">
        <authorList>
            <person name="McCartney M.A."/>
            <person name="Auch B."/>
            <person name="Kono T."/>
            <person name="Mallez S."/>
            <person name="Becker A."/>
            <person name="Gohl D.M."/>
            <person name="Silverstein K.A.T."/>
            <person name="Koren S."/>
            <person name="Bechman K.B."/>
            <person name="Herman A."/>
            <person name="Abrahante J.E."/>
            <person name="Garbe J."/>
        </authorList>
    </citation>
    <scope>NUCLEOTIDE SEQUENCE</scope>
    <source>
        <strain evidence="2">Duluth1</strain>
        <tissue evidence="2">Whole animal</tissue>
    </source>
</reference>
<protein>
    <submittedName>
        <fullName evidence="2">Uncharacterized protein</fullName>
    </submittedName>
</protein>
<evidence type="ECO:0000313" key="2">
    <source>
        <dbReference type="EMBL" id="KAH3834235.1"/>
    </source>
</evidence>
<accession>A0A9D4K759</accession>
<gene>
    <name evidence="2" type="ORF">DPMN_107555</name>
</gene>
<dbReference type="EMBL" id="JAIWYP010000004">
    <property type="protein sequence ID" value="KAH3834235.1"/>
    <property type="molecule type" value="Genomic_DNA"/>
</dbReference>
<keyword evidence="1" id="KW-1133">Transmembrane helix</keyword>